<sequence length="92" mass="10166">MERERSGATLRPADAGRDYPIPRLQQEAASLRGIRQLQGAKCQAKFSISAISRIVSIKTIPSLPRPAPTPRVACPRPGLRVSPYSLFVNRRN</sequence>
<evidence type="ECO:0000313" key="2">
    <source>
        <dbReference type="EMBL" id="KAK7504988.1"/>
    </source>
</evidence>
<name>A0ABD0M0S1_9CAEN</name>
<dbReference type="Proteomes" id="UP001519460">
    <property type="component" value="Unassembled WGS sequence"/>
</dbReference>
<feature type="region of interest" description="Disordered" evidence="1">
    <location>
        <begin position="1"/>
        <end position="21"/>
    </location>
</feature>
<dbReference type="AlphaFoldDB" id="A0ABD0M0S1"/>
<reference evidence="2 3" key="1">
    <citation type="journal article" date="2023" name="Sci. Data">
        <title>Genome assembly of the Korean intertidal mud-creeper Batillaria attramentaria.</title>
        <authorList>
            <person name="Patra A.K."/>
            <person name="Ho P.T."/>
            <person name="Jun S."/>
            <person name="Lee S.J."/>
            <person name="Kim Y."/>
            <person name="Won Y.J."/>
        </authorList>
    </citation>
    <scope>NUCLEOTIDE SEQUENCE [LARGE SCALE GENOMIC DNA]</scope>
    <source>
        <strain evidence="2">Wonlab-2016</strain>
    </source>
</reference>
<proteinExistence type="predicted"/>
<dbReference type="EMBL" id="JACVVK020000013">
    <property type="protein sequence ID" value="KAK7504988.1"/>
    <property type="molecule type" value="Genomic_DNA"/>
</dbReference>
<evidence type="ECO:0000256" key="1">
    <source>
        <dbReference type="SAM" id="MobiDB-lite"/>
    </source>
</evidence>
<evidence type="ECO:0000313" key="3">
    <source>
        <dbReference type="Proteomes" id="UP001519460"/>
    </source>
</evidence>
<accession>A0ABD0M0S1</accession>
<organism evidence="2 3">
    <name type="scientific">Batillaria attramentaria</name>
    <dbReference type="NCBI Taxonomy" id="370345"/>
    <lineage>
        <taxon>Eukaryota</taxon>
        <taxon>Metazoa</taxon>
        <taxon>Spiralia</taxon>
        <taxon>Lophotrochozoa</taxon>
        <taxon>Mollusca</taxon>
        <taxon>Gastropoda</taxon>
        <taxon>Caenogastropoda</taxon>
        <taxon>Sorbeoconcha</taxon>
        <taxon>Cerithioidea</taxon>
        <taxon>Batillariidae</taxon>
        <taxon>Batillaria</taxon>
    </lineage>
</organism>
<protein>
    <submittedName>
        <fullName evidence="2">Uncharacterized protein</fullName>
    </submittedName>
</protein>
<keyword evidence="3" id="KW-1185">Reference proteome</keyword>
<gene>
    <name evidence="2" type="ORF">BaRGS_00004016</name>
</gene>
<comment type="caution">
    <text evidence="2">The sequence shown here is derived from an EMBL/GenBank/DDBJ whole genome shotgun (WGS) entry which is preliminary data.</text>
</comment>